<feature type="compositionally biased region" description="Polar residues" evidence="3">
    <location>
        <begin position="814"/>
        <end position="831"/>
    </location>
</feature>
<dbReference type="InterPro" id="IPR036964">
    <property type="entry name" value="RASGEF_cat_dom_sf"/>
</dbReference>
<feature type="region of interest" description="Disordered" evidence="3">
    <location>
        <begin position="1"/>
        <end position="50"/>
    </location>
</feature>
<dbReference type="GeneID" id="83178078"/>
<feature type="region of interest" description="Disordered" evidence="3">
    <location>
        <begin position="814"/>
        <end position="861"/>
    </location>
</feature>
<feature type="compositionally biased region" description="Basic and acidic residues" evidence="3">
    <location>
        <begin position="1116"/>
        <end position="1129"/>
    </location>
</feature>
<feature type="domain" description="Ras-GEF" evidence="4">
    <location>
        <begin position="1411"/>
        <end position="1654"/>
    </location>
</feature>
<evidence type="ECO:0000313" key="7">
    <source>
        <dbReference type="Proteomes" id="UP001150904"/>
    </source>
</evidence>
<keyword evidence="1 2" id="KW-0344">Guanine-nucleotide releasing factor</keyword>
<dbReference type="CDD" id="cd06224">
    <property type="entry name" value="REM"/>
    <property type="match status" value="1"/>
</dbReference>
<dbReference type="InterPro" id="IPR001895">
    <property type="entry name" value="RASGEF_cat_dom"/>
</dbReference>
<proteinExistence type="predicted"/>
<organism evidence="6 7">
    <name type="scientific">Penicillium cinerascens</name>
    <dbReference type="NCBI Taxonomy" id="70096"/>
    <lineage>
        <taxon>Eukaryota</taxon>
        <taxon>Fungi</taxon>
        <taxon>Dikarya</taxon>
        <taxon>Ascomycota</taxon>
        <taxon>Pezizomycotina</taxon>
        <taxon>Eurotiomycetes</taxon>
        <taxon>Eurotiomycetidae</taxon>
        <taxon>Eurotiales</taxon>
        <taxon>Aspergillaceae</taxon>
        <taxon>Penicillium</taxon>
    </lineage>
</organism>
<feature type="region of interest" description="Disordered" evidence="3">
    <location>
        <begin position="587"/>
        <end position="653"/>
    </location>
</feature>
<keyword evidence="7" id="KW-1185">Reference proteome</keyword>
<dbReference type="PROSITE" id="PS50212">
    <property type="entry name" value="RASGEF_NTER"/>
    <property type="match status" value="1"/>
</dbReference>
<dbReference type="GO" id="GO:0005085">
    <property type="term" value="F:guanyl-nucleotide exchange factor activity"/>
    <property type="evidence" value="ECO:0007669"/>
    <property type="project" value="UniProtKB-KW"/>
</dbReference>
<feature type="compositionally biased region" description="Polar residues" evidence="3">
    <location>
        <begin position="995"/>
        <end position="1005"/>
    </location>
</feature>
<feature type="region of interest" description="Disordered" evidence="3">
    <location>
        <begin position="1116"/>
        <end position="1153"/>
    </location>
</feature>
<feature type="region of interest" description="Disordered" evidence="3">
    <location>
        <begin position="695"/>
        <end position="731"/>
    </location>
</feature>
<feature type="region of interest" description="Disordered" evidence="3">
    <location>
        <begin position="126"/>
        <end position="189"/>
    </location>
</feature>
<dbReference type="Pfam" id="PF00618">
    <property type="entry name" value="RasGEF_N"/>
    <property type="match status" value="1"/>
</dbReference>
<dbReference type="OrthoDB" id="10254377at2759"/>
<evidence type="ECO:0000259" key="5">
    <source>
        <dbReference type="PROSITE" id="PS50212"/>
    </source>
</evidence>
<evidence type="ECO:0000313" key="6">
    <source>
        <dbReference type="EMBL" id="KAJ5212069.1"/>
    </source>
</evidence>
<reference evidence="6" key="1">
    <citation type="submission" date="2022-12" db="EMBL/GenBank/DDBJ databases">
        <authorList>
            <person name="Petersen C."/>
        </authorList>
    </citation>
    <scope>NUCLEOTIDE SEQUENCE</scope>
    <source>
        <strain evidence="6">IBT 15544</strain>
    </source>
</reference>
<feature type="region of interest" description="Disordered" evidence="3">
    <location>
        <begin position="1351"/>
        <end position="1379"/>
    </location>
</feature>
<feature type="region of interest" description="Disordered" evidence="3">
    <location>
        <begin position="1056"/>
        <end position="1076"/>
    </location>
</feature>
<dbReference type="Gene3D" id="1.20.870.10">
    <property type="entry name" value="Son of sevenless (SoS) protein Chain: S domain 1"/>
    <property type="match status" value="1"/>
</dbReference>
<protein>
    <recommendedName>
        <fullName evidence="8">Guanine nucleotide exchange factor</fullName>
    </recommendedName>
</protein>
<evidence type="ECO:0000256" key="1">
    <source>
        <dbReference type="ARBA" id="ARBA00022658"/>
    </source>
</evidence>
<dbReference type="GO" id="GO:0005886">
    <property type="term" value="C:plasma membrane"/>
    <property type="evidence" value="ECO:0007669"/>
    <property type="project" value="TreeGrafter"/>
</dbReference>
<dbReference type="PROSITE" id="PS50009">
    <property type="entry name" value="RASGEF_CAT"/>
    <property type="match status" value="1"/>
</dbReference>
<feature type="compositionally biased region" description="Basic residues" evidence="3">
    <location>
        <begin position="631"/>
        <end position="644"/>
    </location>
</feature>
<evidence type="ECO:0000256" key="2">
    <source>
        <dbReference type="PROSITE-ProRule" id="PRU00168"/>
    </source>
</evidence>
<gene>
    <name evidence="6" type="ORF">N7498_003715</name>
</gene>
<feature type="region of interest" description="Disordered" evidence="3">
    <location>
        <begin position="534"/>
        <end position="574"/>
    </location>
</feature>
<evidence type="ECO:0008006" key="8">
    <source>
        <dbReference type="Google" id="ProtNLM"/>
    </source>
</evidence>
<feature type="region of interest" description="Disordered" evidence="3">
    <location>
        <begin position="1167"/>
        <end position="1225"/>
    </location>
</feature>
<sequence length="1657" mass="182619">MGPFPVTVEPSVNSKDDSEPRVQINELPTLDQTRSGGHAPSNLRRANTVAQGGNIKRNLELKATRDRTATTGLRAKDSHELLRKAPLQRSQTQRGPLEARPAPRKAGHFTVGSVGQNGKIFLRPIANPPQKASPIVPFPSVDQVTSDRLQPQKHAHIRDDPSRWSSSQLSELRPRNGPDEEYESVVSDSIRPESVRNTHHRANSFSTISEQQSVSGVGKRGELRIVIDRSEDRPKPSNGKSGNTTLEVPIPHYRLGTPRFNTEGSAALHSSVYTRTSMSDNFRNSSFLGSMADPFPTHLASPYCRDSFSRHRPSFAVSMFSGTAAIDLSRASPIPRNSVVYELNGPVEPSIYERLVSDMDREAVVRYIPGTKDVSAATPARIVAQISSESFMDYELVSDFFLTFRSYLSPSHLLALLLARLRWAINRLQDDGRIIRIRTFAALRHWILNYFVDDFITNYDLRSHFCETINVLYEDVKSRENGGMSDLKILLDLKRCWNGKCSVYWTSPELARAYNDPDSPIEPGSVQIELPKEDTNQQSPAGTLPHTDANLRDSLPSSTQHDRKESAATVQSIPFSTKSDQSLLALSCSLPPKSPKRYSNPYSKSKGPRPVQLGLSKSTSPHEPPPTSPKLSRHPYHGHGHKRSGSFSDSVRDDRVPMFGMELGSGGARMPEILDPVSFIRGALYPPAETYMTMMAPDSPPLAPPSNSSNPDRRSSSDGGPKPAPPNSGVRTIIGSIKRALHTRNGGHSVSARIANASEAISLPSRGKTSAMPNNVALGSEFYRERKMAAVPKRPARIDVLCDEALKHYRQAMNNNETGQSTQPPVRTSGPQADLEESAPNVIDSSSLHPPRTTESKIKSGLTTGSGSIVIVDDTGFDFMPTMSGGLSEPPPNTMDHDPRPNFDSNVLSGPLSHASSQGKEGYLLPIYYNGHGSDPTIQHPNLLHIPHPASTRRSYSNERQSIPRKSASLSLRLRKYASFQSGIARHRLSMGSEAGTSVAGSRTAQDLPGQISGPPLRRRPGGNLRQIQYADDIEPGSDRGSFASYDDSLLETVTTTEDTASRPQTTLIPPNPRYSLVQPNQIRNVRRSFESALARFAQIPDDDDGGIESTLLKLEGKWPSDGDREAESRQTPNSHGKYGAHREIPVAGVGSEKAKDYVNPDVLARRHQTDKSAYSTVGGRLAPPRPYSDSVAESEESYNSVPLLERGLTDESMKRPATNRGPNAGIYGAPLSLISSRDTSELASSHPSIHIVHETESMRRIPRGATAPESAQWVDGQNTPKRLSAISINMIDPREAIAGRISTDTRSLTASTVDIPPHPLAHPPSPPMTIQHPGSFGSCASPIDKVLFQANPLTPDTSPRRRDAETAGTGPRDVPNFSSNVLANSENQRQIPNTIDTTGPDHVPFILACESQVLAQQLTLVEMAALSEVDWRDLVEMKWNSGPQRVVSWAQFLNAEERKGIDLVVGRFNLMVKWVVSEIVLTRDIHERTRTVVKFIHTAAHARRLCNYATMLQIVIALSSSDCSRLERTWALVPLEHKRLFKDMECLIQPVRNFNDLRIEMETASLQEGCIPFIGLYVHDLTYNAQKPAQIQSSEGGMLVNFERYRTAARIVKSLLRLIDASTKYRFEPVQGIIERCLWIASLSEDEIQARSKRLE</sequence>
<evidence type="ECO:0000259" key="4">
    <source>
        <dbReference type="PROSITE" id="PS50009"/>
    </source>
</evidence>
<dbReference type="Gene3D" id="1.10.840.10">
    <property type="entry name" value="Ras guanine-nucleotide exchange factors catalytic domain"/>
    <property type="match status" value="1"/>
</dbReference>
<feature type="region of interest" description="Disordered" evidence="3">
    <location>
        <begin position="994"/>
        <end position="1023"/>
    </location>
</feature>
<feature type="compositionally biased region" description="Basic and acidic residues" evidence="3">
    <location>
        <begin position="65"/>
        <end position="83"/>
    </location>
</feature>
<dbReference type="SMART" id="SM00229">
    <property type="entry name" value="RasGEFN"/>
    <property type="match status" value="1"/>
</dbReference>
<feature type="region of interest" description="Disordered" evidence="3">
    <location>
        <begin position="227"/>
        <end position="250"/>
    </location>
</feature>
<reference evidence="6" key="2">
    <citation type="journal article" date="2023" name="IMA Fungus">
        <title>Comparative genomic study of the Penicillium genus elucidates a diverse pangenome and 15 lateral gene transfer events.</title>
        <authorList>
            <person name="Petersen C."/>
            <person name="Sorensen T."/>
            <person name="Nielsen M.R."/>
            <person name="Sondergaard T.E."/>
            <person name="Sorensen J.L."/>
            <person name="Fitzpatrick D.A."/>
            <person name="Frisvad J.C."/>
            <person name="Nielsen K.L."/>
        </authorList>
    </citation>
    <scope>NUCLEOTIDE SEQUENCE</scope>
    <source>
        <strain evidence="6">IBT 15544</strain>
    </source>
</reference>
<dbReference type="PANTHER" id="PTHR23113">
    <property type="entry name" value="GUANINE NUCLEOTIDE EXCHANGE FACTOR"/>
    <property type="match status" value="1"/>
</dbReference>
<dbReference type="SUPFAM" id="SSF48366">
    <property type="entry name" value="Ras GEF"/>
    <property type="match status" value="1"/>
</dbReference>
<feature type="region of interest" description="Disordered" evidence="3">
    <location>
        <begin position="65"/>
        <end position="112"/>
    </location>
</feature>
<name>A0A9W9N2L3_9EURO</name>
<dbReference type="InterPro" id="IPR008937">
    <property type="entry name" value="Ras-like_GEF"/>
</dbReference>
<dbReference type="Proteomes" id="UP001150904">
    <property type="component" value="Unassembled WGS sequence"/>
</dbReference>
<accession>A0A9W9N2L3</accession>
<dbReference type="InterPro" id="IPR000651">
    <property type="entry name" value="Ras-like_Gua-exchang_fac_N"/>
</dbReference>
<dbReference type="PANTHER" id="PTHR23113:SF363">
    <property type="entry name" value="PROTEIN SON OF SEVENLESS"/>
    <property type="match status" value="1"/>
</dbReference>
<feature type="domain" description="N-terminal Ras-GEF" evidence="5">
    <location>
        <begin position="370"/>
        <end position="495"/>
    </location>
</feature>
<comment type="caution">
    <text evidence="6">The sequence shown here is derived from an EMBL/GenBank/DDBJ whole genome shotgun (WGS) entry which is preliminary data.</text>
</comment>
<dbReference type="Pfam" id="PF00617">
    <property type="entry name" value="RasGEF"/>
    <property type="match status" value="1"/>
</dbReference>
<feature type="compositionally biased region" description="Polar residues" evidence="3">
    <location>
        <begin position="1056"/>
        <end position="1069"/>
    </location>
</feature>
<evidence type="ECO:0000256" key="3">
    <source>
        <dbReference type="SAM" id="MobiDB-lite"/>
    </source>
</evidence>
<dbReference type="EMBL" id="JAPQKR010000008">
    <property type="protein sequence ID" value="KAJ5212069.1"/>
    <property type="molecule type" value="Genomic_DNA"/>
</dbReference>
<dbReference type="SMART" id="SM00147">
    <property type="entry name" value="RasGEF"/>
    <property type="match status" value="1"/>
</dbReference>
<dbReference type="GO" id="GO:0007265">
    <property type="term" value="P:Ras protein signal transduction"/>
    <property type="evidence" value="ECO:0007669"/>
    <property type="project" value="TreeGrafter"/>
</dbReference>
<dbReference type="RefSeq" id="XP_058310239.1">
    <property type="nucleotide sequence ID" value="XM_058450777.1"/>
</dbReference>
<dbReference type="InterPro" id="IPR023578">
    <property type="entry name" value="Ras_GEF_dom_sf"/>
</dbReference>